<protein>
    <submittedName>
        <fullName evidence="1">Uncharacterized protein</fullName>
    </submittedName>
</protein>
<organism evidence="1 2">
    <name type="scientific">Thalassobacillus devorans</name>
    <dbReference type="NCBI Taxonomy" id="279813"/>
    <lineage>
        <taxon>Bacteria</taxon>
        <taxon>Bacillati</taxon>
        <taxon>Bacillota</taxon>
        <taxon>Bacilli</taxon>
        <taxon>Bacillales</taxon>
        <taxon>Bacillaceae</taxon>
        <taxon>Thalassobacillus</taxon>
    </lineage>
</organism>
<reference evidence="2" key="1">
    <citation type="journal article" date="2019" name="Int. J. Syst. Evol. Microbiol.">
        <title>The Global Catalogue of Microorganisms (GCM) 10K type strain sequencing project: providing services to taxonomists for standard genome sequencing and annotation.</title>
        <authorList>
            <consortium name="The Broad Institute Genomics Platform"/>
            <consortium name="The Broad Institute Genome Sequencing Center for Infectious Disease"/>
            <person name="Wu L."/>
            <person name="Ma J."/>
        </authorList>
    </citation>
    <scope>NUCLEOTIDE SEQUENCE [LARGE SCALE GENOMIC DNA]</scope>
    <source>
        <strain evidence="2">CCM 7282</strain>
    </source>
</reference>
<sequence length="97" mass="11052">MSNDKTMKLRLVEKNKKGGEISTAGELKDIIEIDSTDAVVVVNGQLYHLDSFVLGGENMFNERVNLIHNCSTDDMAKYERYLNVQVTRNIEQTHYSD</sequence>
<comment type="caution">
    <text evidence="1">The sequence shown here is derived from an EMBL/GenBank/DDBJ whole genome shotgun (WGS) entry which is preliminary data.</text>
</comment>
<evidence type="ECO:0000313" key="2">
    <source>
        <dbReference type="Proteomes" id="UP000619534"/>
    </source>
</evidence>
<dbReference type="EMBL" id="BMCJ01000003">
    <property type="protein sequence ID" value="GGC89246.1"/>
    <property type="molecule type" value="Genomic_DNA"/>
</dbReference>
<accession>A0ABQ1P526</accession>
<name>A0ABQ1P526_9BACI</name>
<evidence type="ECO:0000313" key="1">
    <source>
        <dbReference type="EMBL" id="GGC89246.1"/>
    </source>
</evidence>
<keyword evidence="2" id="KW-1185">Reference proteome</keyword>
<dbReference type="Proteomes" id="UP000619534">
    <property type="component" value="Unassembled WGS sequence"/>
</dbReference>
<gene>
    <name evidence="1" type="ORF">GCM10007216_20020</name>
</gene>
<dbReference type="RefSeq" id="WP_062445971.1">
    <property type="nucleotide sequence ID" value="NZ_BMCJ01000003.1"/>
</dbReference>
<proteinExistence type="predicted"/>